<keyword evidence="3" id="KW-1185">Reference proteome</keyword>
<dbReference type="EMBL" id="CAJNOL010000196">
    <property type="protein sequence ID" value="CAF0924877.1"/>
    <property type="molecule type" value="Genomic_DNA"/>
</dbReference>
<dbReference type="AlphaFoldDB" id="A0A814BAB8"/>
<dbReference type="Proteomes" id="UP000663854">
    <property type="component" value="Unassembled WGS sequence"/>
</dbReference>
<proteinExistence type="predicted"/>
<protein>
    <submittedName>
        <fullName evidence="2">Uncharacterized protein</fullName>
    </submittedName>
</protein>
<evidence type="ECO:0000313" key="1">
    <source>
        <dbReference type="EMBL" id="CAF0910595.1"/>
    </source>
</evidence>
<evidence type="ECO:0000313" key="2">
    <source>
        <dbReference type="EMBL" id="CAF0924877.1"/>
    </source>
</evidence>
<dbReference type="EMBL" id="CAJNOH010000152">
    <property type="protein sequence ID" value="CAF0910595.1"/>
    <property type="molecule type" value="Genomic_DNA"/>
</dbReference>
<evidence type="ECO:0000313" key="3">
    <source>
        <dbReference type="Proteomes" id="UP000663870"/>
    </source>
</evidence>
<comment type="caution">
    <text evidence="2">The sequence shown here is derived from an EMBL/GenBank/DDBJ whole genome shotgun (WGS) entry which is preliminary data.</text>
</comment>
<accession>A0A814BAB8</accession>
<name>A0A814BAB8_9BILA</name>
<organism evidence="2 3">
    <name type="scientific">Rotaria sordida</name>
    <dbReference type="NCBI Taxonomy" id="392033"/>
    <lineage>
        <taxon>Eukaryota</taxon>
        <taxon>Metazoa</taxon>
        <taxon>Spiralia</taxon>
        <taxon>Gnathifera</taxon>
        <taxon>Rotifera</taxon>
        <taxon>Eurotatoria</taxon>
        <taxon>Bdelloidea</taxon>
        <taxon>Philodinida</taxon>
        <taxon>Philodinidae</taxon>
        <taxon>Rotaria</taxon>
    </lineage>
</organism>
<reference evidence="2" key="1">
    <citation type="submission" date="2021-02" db="EMBL/GenBank/DDBJ databases">
        <authorList>
            <person name="Nowell W R."/>
        </authorList>
    </citation>
    <scope>NUCLEOTIDE SEQUENCE</scope>
</reference>
<gene>
    <name evidence="2" type="ORF">JXQ802_LOCUS10316</name>
    <name evidence="1" type="ORF">PYM288_LOCUS9996</name>
</gene>
<dbReference type="Proteomes" id="UP000663870">
    <property type="component" value="Unassembled WGS sequence"/>
</dbReference>
<sequence length="506" mass="59277">MGVQCEFPQKLNNVLLYGELSEKIHLPQLYRLYLPSDMEVDIREFFIELSRIFNCQAEEIDVHSAAAVTSQDEQSDIEPARLSLESESNDENLKMDEIIPRPTPDQILSKSTIPFTLDTQNSEHHENHSSPRISNKRNYKLISCSSRQVYRTISESNQYPNTNQTNEQFTQLTLSQLELLENNDPMISNKIGVPFILRQMLTRSRDAQQSTKRLLQQIQRDYPKIRIERQTIFEKAENESSIEQKMQIKSLENPNRLTIPLYLPLEQHSLVKHTNSTRTLSKKHPSQLDDIYILEHSTEQQRNLFHHIPNVQSINEDDLPRVASLKIFDLHILTQCDIHSLGLILHCMPNLREFSFTFIVEHLHTLFIDVLLNGNNWQQILTSHLSHLTKFDIHMSFLTHDGLVNSKLILDSFRCFCTQYDGWHMAISRWKTFQDFTLFFTRSHTDQYVESLSSLIDLSTIITLKFKENNDLRRSHVAPHIIRPKLIQFELKYIELLLKFALNESE</sequence>